<dbReference type="EMBL" id="JH431584">
    <property type="status" value="NOT_ANNOTATED_CDS"/>
    <property type="molecule type" value="Genomic_DNA"/>
</dbReference>
<proteinExistence type="predicted"/>
<evidence type="ECO:0000313" key="12">
    <source>
        <dbReference type="Proteomes" id="UP000014500"/>
    </source>
</evidence>
<dbReference type="AlphaFoldDB" id="T1JHW1"/>
<dbReference type="CDD" id="cd00084">
    <property type="entry name" value="HMG-box_SF"/>
    <property type="match status" value="1"/>
</dbReference>
<dbReference type="PROSITE" id="PS00028">
    <property type="entry name" value="ZINC_FINGER_C2H2_1"/>
    <property type="match status" value="3"/>
</dbReference>
<dbReference type="InterPro" id="IPR013087">
    <property type="entry name" value="Znf_C2H2_type"/>
</dbReference>
<dbReference type="FunFam" id="3.30.160.60:FF:000624">
    <property type="entry name" value="zinc finger protein 697"/>
    <property type="match status" value="1"/>
</dbReference>
<dbReference type="Proteomes" id="UP000014500">
    <property type="component" value="Unassembled WGS sequence"/>
</dbReference>
<dbReference type="Pfam" id="PF09011">
    <property type="entry name" value="HMG_box_2"/>
    <property type="match status" value="1"/>
</dbReference>
<reference evidence="12" key="1">
    <citation type="submission" date="2011-05" db="EMBL/GenBank/DDBJ databases">
        <authorList>
            <person name="Richards S.R."/>
            <person name="Qu J."/>
            <person name="Jiang H."/>
            <person name="Jhangiani S.N."/>
            <person name="Agravi P."/>
            <person name="Goodspeed R."/>
            <person name="Gross S."/>
            <person name="Mandapat C."/>
            <person name="Jackson L."/>
            <person name="Mathew T."/>
            <person name="Pu L."/>
            <person name="Thornton R."/>
            <person name="Saada N."/>
            <person name="Wilczek-Boney K.B."/>
            <person name="Lee S."/>
            <person name="Kovar C."/>
            <person name="Wu Y."/>
            <person name="Scherer S.E."/>
            <person name="Worley K.C."/>
            <person name="Muzny D.M."/>
            <person name="Gibbs R."/>
        </authorList>
    </citation>
    <scope>NUCLEOTIDE SEQUENCE</scope>
    <source>
        <strain evidence="12">Brora</strain>
    </source>
</reference>
<name>T1JHW1_STRMM</name>
<feature type="domain" description="HMG box" evidence="9">
    <location>
        <begin position="35"/>
        <end position="106"/>
    </location>
</feature>
<dbReference type="OMA" id="IGHEKEC"/>
<sequence length="216" mass="24998">MDTEWVLLCDMEVYLTDSDCSTVLSEEAKAEQQNKKKPKKSLHCSAYNMFFKELIQNKPKTKDCFAEIARSASEQWSTMSPTRKNEYAIQAQEHRIRLQNKVTSGQLYQCKNCGKTANHHKDLIGHEKECGQVFPCDICGMKFKESRNLKTHVKCVHNKIKSFNCLICEQKFAFKKDLARHQVVHNGQKPFTCSTCNKTFSWQSNMKRHKKISGHA</sequence>
<dbReference type="GO" id="GO:0008270">
    <property type="term" value="F:zinc ion binding"/>
    <property type="evidence" value="ECO:0007669"/>
    <property type="project" value="UniProtKB-KW"/>
</dbReference>
<evidence type="ECO:0000256" key="4">
    <source>
        <dbReference type="ARBA" id="ARBA00022771"/>
    </source>
</evidence>
<keyword evidence="6 8" id="KW-0539">Nucleus</keyword>
<keyword evidence="5" id="KW-0862">Zinc</keyword>
<protein>
    <recommendedName>
        <fullName evidence="13">Protein krueppel</fullName>
    </recommendedName>
</protein>
<feature type="DNA-binding region" description="HMG box" evidence="8">
    <location>
        <begin position="35"/>
        <end position="106"/>
    </location>
</feature>
<dbReference type="InterPro" id="IPR036910">
    <property type="entry name" value="HMG_box_dom_sf"/>
</dbReference>
<keyword evidence="3" id="KW-0677">Repeat</keyword>
<dbReference type="SUPFAM" id="SSF47095">
    <property type="entry name" value="HMG-box"/>
    <property type="match status" value="1"/>
</dbReference>
<evidence type="ECO:0000256" key="2">
    <source>
        <dbReference type="ARBA" id="ARBA00022723"/>
    </source>
</evidence>
<evidence type="ECO:0000259" key="10">
    <source>
        <dbReference type="PROSITE" id="PS50157"/>
    </source>
</evidence>
<keyword evidence="2" id="KW-0479">Metal-binding</keyword>
<evidence type="ECO:0000256" key="6">
    <source>
        <dbReference type="ARBA" id="ARBA00023242"/>
    </source>
</evidence>
<dbReference type="EnsemblMetazoa" id="SMAR013442-RA">
    <property type="protein sequence ID" value="SMAR013442-PA"/>
    <property type="gene ID" value="SMAR013442"/>
</dbReference>
<dbReference type="eggNOG" id="KOG1721">
    <property type="taxonomic scope" value="Eukaryota"/>
</dbReference>
<organism evidence="11 12">
    <name type="scientific">Strigamia maritima</name>
    <name type="common">European centipede</name>
    <name type="synonym">Geophilus maritimus</name>
    <dbReference type="NCBI Taxonomy" id="126957"/>
    <lineage>
        <taxon>Eukaryota</taxon>
        <taxon>Metazoa</taxon>
        <taxon>Ecdysozoa</taxon>
        <taxon>Arthropoda</taxon>
        <taxon>Myriapoda</taxon>
        <taxon>Chilopoda</taxon>
        <taxon>Pleurostigmophora</taxon>
        <taxon>Geophilomorpha</taxon>
        <taxon>Linotaeniidae</taxon>
        <taxon>Strigamia</taxon>
    </lineage>
</organism>
<dbReference type="STRING" id="126957.T1JHW1"/>
<dbReference type="SUPFAM" id="SSF57667">
    <property type="entry name" value="beta-beta-alpha zinc fingers"/>
    <property type="match status" value="2"/>
</dbReference>
<feature type="domain" description="C2H2-type" evidence="10">
    <location>
        <begin position="163"/>
        <end position="190"/>
    </location>
</feature>
<dbReference type="PANTHER" id="PTHR24394">
    <property type="entry name" value="ZINC FINGER PROTEIN"/>
    <property type="match status" value="1"/>
</dbReference>
<dbReference type="GO" id="GO:0005634">
    <property type="term" value="C:nucleus"/>
    <property type="evidence" value="ECO:0007669"/>
    <property type="project" value="UniProtKB-SubCell"/>
</dbReference>
<evidence type="ECO:0000256" key="8">
    <source>
        <dbReference type="PROSITE-ProRule" id="PRU00267"/>
    </source>
</evidence>
<keyword evidence="8" id="KW-0238">DNA-binding</keyword>
<evidence type="ECO:0000256" key="7">
    <source>
        <dbReference type="PROSITE-ProRule" id="PRU00042"/>
    </source>
</evidence>
<dbReference type="Gene3D" id="3.30.160.60">
    <property type="entry name" value="Classic Zinc Finger"/>
    <property type="match status" value="3"/>
</dbReference>
<dbReference type="HOGENOM" id="CLU_1279094_0_0_1"/>
<evidence type="ECO:0000256" key="1">
    <source>
        <dbReference type="ARBA" id="ARBA00004123"/>
    </source>
</evidence>
<evidence type="ECO:0008006" key="13">
    <source>
        <dbReference type="Google" id="ProtNLM"/>
    </source>
</evidence>
<evidence type="ECO:0000313" key="11">
    <source>
        <dbReference type="EnsemblMetazoa" id="SMAR013442-PA"/>
    </source>
</evidence>
<evidence type="ECO:0000256" key="5">
    <source>
        <dbReference type="ARBA" id="ARBA00022833"/>
    </source>
</evidence>
<keyword evidence="4 7" id="KW-0863">Zinc-finger</keyword>
<reference evidence="11" key="2">
    <citation type="submission" date="2015-02" db="UniProtKB">
        <authorList>
            <consortium name="EnsemblMetazoa"/>
        </authorList>
    </citation>
    <scope>IDENTIFICATION</scope>
</reference>
<dbReference type="InterPro" id="IPR009071">
    <property type="entry name" value="HMG_box_dom"/>
</dbReference>
<dbReference type="PROSITE" id="PS50118">
    <property type="entry name" value="HMG_BOX_2"/>
    <property type="match status" value="1"/>
</dbReference>
<feature type="domain" description="C2H2-type" evidence="10">
    <location>
        <begin position="191"/>
        <end position="216"/>
    </location>
</feature>
<dbReference type="Gene3D" id="1.10.30.10">
    <property type="entry name" value="High mobility group box domain"/>
    <property type="match status" value="1"/>
</dbReference>
<dbReference type="PhylomeDB" id="T1JHW1"/>
<keyword evidence="12" id="KW-1185">Reference proteome</keyword>
<evidence type="ECO:0000259" key="9">
    <source>
        <dbReference type="PROSITE" id="PS50118"/>
    </source>
</evidence>
<dbReference type="GO" id="GO:0003677">
    <property type="term" value="F:DNA binding"/>
    <property type="evidence" value="ECO:0007669"/>
    <property type="project" value="UniProtKB-UniRule"/>
</dbReference>
<evidence type="ECO:0000256" key="3">
    <source>
        <dbReference type="ARBA" id="ARBA00022737"/>
    </source>
</evidence>
<dbReference type="PANTHER" id="PTHR24394:SF44">
    <property type="entry name" value="ZINC FINGER PROTEIN 271-LIKE"/>
    <property type="match status" value="1"/>
</dbReference>
<dbReference type="SMART" id="SM00355">
    <property type="entry name" value="ZnF_C2H2"/>
    <property type="match status" value="4"/>
</dbReference>
<dbReference type="InterPro" id="IPR036236">
    <property type="entry name" value="Znf_C2H2_sf"/>
</dbReference>
<dbReference type="PROSITE" id="PS50157">
    <property type="entry name" value="ZINC_FINGER_C2H2_2"/>
    <property type="match status" value="3"/>
</dbReference>
<comment type="subcellular location">
    <subcellularLocation>
        <location evidence="1">Nucleus</location>
    </subcellularLocation>
</comment>
<accession>T1JHW1</accession>
<feature type="domain" description="C2H2-type" evidence="10">
    <location>
        <begin position="134"/>
        <end position="162"/>
    </location>
</feature>
<dbReference type="GO" id="GO:0000981">
    <property type="term" value="F:DNA-binding transcription factor activity, RNA polymerase II-specific"/>
    <property type="evidence" value="ECO:0007669"/>
    <property type="project" value="TreeGrafter"/>
</dbReference>
<dbReference type="Pfam" id="PF00096">
    <property type="entry name" value="zf-C2H2"/>
    <property type="match status" value="3"/>
</dbReference>